<accession>A0ABP9FDM9</accession>
<dbReference type="Gene3D" id="2.60.120.430">
    <property type="entry name" value="Galactose-binding lectin"/>
    <property type="match status" value="2"/>
</dbReference>
<organism evidence="1 2">
    <name type="scientific">Flaviramulus aquimarinus</name>
    <dbReference type="NCBI Taxonomy" id="1170456"/>
    <lineage>
        <taxon>Bacteria</taxon>
        <taxon>Pseudomonadati</taxon>
        <taxon>Bacteroidota</taxon>
        <taxon>Flavobacteriia</taxon>
        <taxon>Flavobacteriales</taxon>
        <taxon>Flavobacteriaceae</taxon>
        <taxon>Flaviramulus</taxon>
    </lineage>
</organism>
<dbReference type="EMBL" id="BAABJH010000007">
    <property type="protein sequence ID" value="GAA4899917.1"/>
    <property type="molecule type" value="Genomic_DNA"/>
</dbReference>
<dbReference type="Gene3D" id="2.60.40.1080">
    <property type="match status" value="1"/>
</dbReference>
<evidence type="ECO:0000313" key="2">
    <source>
        <dbReference type="Proteomes" id="UP001500433"/>
    </source>
</evidence>
<protein>
    <recommendedName>
        <fullName evidence="3">Glycosyl hydrolase family 16</fullName>
    </recommendedName>
</protein>
<comment type="caution">
    <text evidence="1">The sequence shown here is derived from an EMBL/GenBank/DDBJ whole genome shotgun (WGS) entry which is preliminary data.</text>
</comment>
<dbReference type="Proteomes" id="UP001500433">
    <property type="component" value="Unassembled WGS sequence"/>
</dbReference>
<gene>
    <name evidence="1" type="ORF">GCM10023311_26650</name>
</gene>
<proteinExistence type="predicted"/>
<dbReference type="SUPFAM" id="SSF49785">
    <property type="entry name" value="Galactose-binding domain-like"/>
    <property type="match status" value="2"/>
</dbReference>
<evidence type="ECO:0000313" key="1">
    <source>
        <dbReference type="EMBL" id="GAA4899917.1"/>
    </source>
</evidence>
<dbReference type="SUPFAM" id="SSF49373">
    <property type="entry name" value="Invasin/intimin cell-adhesion fragments"/>
    <property type="match status" value="1"/>
</dbReference>
<reference evidence="2" key="1">
    <citation type="journal article" date="2019" name="Int. J. Syst. Evol. Microbiol.">
        <title>The Global Catalogue of Microorganisms (GCM) 10K type strain sequencing project: providing services to taxonomists for standard genome sequencing and annotation.</title>
        <authorList>
            <consortium name="The Broad Institute Genomics Platform"/>
            <consortium name="The Broad Institute Genome Sequencing Center for Infectious Disease"/>
            <person name="Wu L."/>
            <person name="Ma J."/>
        </authorList>
    </citation>
    <scope>NUCLEOTIDE SEQUENCE [LARGE SCALE GENOMIC DNA]</scope>
    <source>
        <strain evidence="2">JCM 18274</strain>
    </source>
</reference>
<evidence type="ECO:0008006" key="3">
    <source>
        <dbReference type="Google" id="ProtNLM"/>
    </source>
</evidence>
<keyword evidence="2" id="KW-1185">Reference proteome</keyword>
<dbReference type="PROSITE" id="PS51257">
    <property type="entry name" value="PROKAR_LIPOPROTEIN"/>
    <property type="match status" value="1"/>
</dbReference>
<dbReference type="InterPro" id="IPR008979">
    <property type="entry name" value="Galactose-bd-like_sf"/>
</dbReference>
<name>A0ABP9FDM9_9FLAO</name>
<dbReference type="RefSeq" id="WP_345274661.1">
    <property type="nucleotide sequence ID" value="NZ_BAABJH010000007.1"/>
</dbReference>
<dbReference type="InterPro" id="IPR008964">
    <property type="entry name" value="Invasin/intimin_cell_adhesion"/>
</dbReference>
<sequence length="646" mass="70982">MKNIDNLHNKALLILSMVFITVFSCERDLSEDAIPASFPTTAEVFANNTFVDMGSDFYLPFANSKLDAFSVDTSTGYKGSKSYRVDVPNVDDPTGNYAGAILRIDGSPRDLSNYDALTFWAKASQGVGDVSVGFGLDFLQDKHQANANDLSIGTAWAKYTIPIPVASKLIEELGVFWYSAGTQGTGGFAYTLWFDEIKFEKLGTISQPRPFLSEGQDLVIDTFIGVELEVKGLKVAFNLTSGIEQTLNVAPGYYDFTSSNPSIATVNEFGKINVIGTGTTIITATLNGIDAKGSLIINSSGDFVHAPTPTRDASKVISIYSDHYTNAPVDFYNGYWQPWQTTESADFVVNGDNVLNYTNFNFVGTQFANPSIDATNYSNLHLNMYIPGEVPSNLDFLISIINFGPDGVDGGGDDTRQRISFKASDFEANTWSTLEIPITLGDRRNMALIIYENTNGSQLENFYLDNIYFYDNGVVGPKLVPEDAPEAPTEDEVTNNVISIFSDAYTDIPNESLNFTPLGATLTIENIASNNVLKYLNLNFIEQEFAPNTIDASMADMMHIDVWSPVDNDMRITLKDYGADGSSFSEASIVLEGLEQNQWKSYDIPLTDFNGSPERSHIGRIIIQNGASTPDFTGTLFIDNIYFYTN</sequence>